<dbReference type="Proteomes" id="UP000294848">
    <property type="component" value="Unassembled WGS sequence"/>
</dbReference>
<reference evidence="4 5" key="1">
    <citation type="submission" date="2019-03" db="EMBL/GenBank/DDBJ databases">
        <title>Freshwater and sediment microbial communities from various areas in North America, analyzing microbe dynamics in response to fracking.</title>
        <authorList>
            <person name="Lamendella R."/>
        </authorList>
    </citation>
    <scope>NUCLEOTIDE SEQUENCE [LARGE SCALE GENOMIC DNA]</scope>
    <source>
        <strain evidence="4 5">114D</strain>
    </source>
</reference>
<sequence length="390" mass="44746">MQGYKKYDVEDFVADKQFADWVINPTNAKNNFWINFTKKYPNKKNSIAEAKEIIKSLKSVQITIPKDKKKEIWAKVAGKRKKYWLTTNLYKYAAVFLLLLTVGIAAWLHNNKKLKIETTNTVNALLDGEKAVLILTDGKQIDLLSEENKLEYDESGEIIKLGNNKQVSQKVENKMKFNTVVVPYGHRTKIYLPDRTIVWINAGSTLTYPVSFSQNQRTVQLSGEAYFEVSHNENKAFIVKTTHSEINVLGTKFNVTAYPEDQLEETVLIEGKVQMSTKTGLLNDKVILKPNQKASLLHSKRNFTIREVNVQDYIAWVNQMFTFSDVTLDVVFKRLSRYYDVKIQATDEVNNISLKGKLDLNEDLSKVLDRLNLLVSIKYEITGDTVTIKK</sequence>
<dbReference type="Pfam" id="PF04773">
    <property type="entry name" value="FecR"/>
    <property type="match status" value="1"/>
</dbReference>
<dbReference type="AlphaFoldDB" id="A0A4R6HAJ6"/>
<dbReference type="PANTHER" id="PTHR30273:SF2">
    <property type="entry name" value="PROTEIN FECR"/>
    <property type="match status" value="1"/>
</dbReference>
<dbReference type="FunFam" id="2.60.120.1440:FF:000001">
    <property type="entry name" value="Putative anti-sigma factor"/>
    <property type="match status" value="1"/>
</dbReference>
<protein>
    <submittedName>
        <fullName evidence="4">FecR family protein</fullName>
    </submittedName>
</protein>
<dbReference type="EMBL" id="SNWI01000001">
    <property type="protein sequence ID" value="TDO05017.1"/>
    <property type="molecule type" value="Genomic_DNA"/>
</dbReference>
<dbReference type="Gene3D" id="2.60.120.1440">
    <property type="match status" value="1"/>
</dbReference>
<keyword evidence="1" id="KW-0812">Transmembrane</keyword>
<evidence type="ECO:0000256" key="1">
    <source>
        <dbReference type="SAM" id="Phobius"/>
    </source>
</evidence>
<keyword evidence="1" id="KW-1133">Transmembrane helix</keyword>
<dbReference type="OrthoDB" id="1123467at2"/>
<accession>A0A4R6HAJ6</accession>
<evidence type="ECO:0000259" key="3">
    <source>
        <dbReference type="Pfam" id="PF16344"/>
    </source>
</evidence>
<dbReference type="GO" id="GO:0016989">
    <property type="term" value="F:sigma factor antagonist activity"/>
    <property type="evidence" value="ECO:0007669"/>
    <property type="project" value="TreeGrafter"/>
</dbReference>
<feature type="transmembrane region" description="Helical" evidence="1">
    <location>
        <begin position="89"/>
        <end position="108"/>
    </location>
</feature>
<dbReference type="InterPro" id="IPR006860">
    <property type="entry name" value="FecR"/>
</dbReference>
<feature type="domain" description="Protein FecR C-terminal" evidence="3">
    <location>
        <begin position="321"/>
        <end position="388"/>
    </location>
</feature>
<dbReference type="InterPro" id="IPR012373">
    <property type="entry name" value="Ferrdict_sens_TM"/>
</dbReference>
<evidence type="ECO:0000313" key="5">
    <source>
        <dbReference type="Proteomes" id="UP000294848"/>
    </source>
</evidence>
<comment type="caution">
    <text evidence="4">The sequence shown here is derived from an EMBL/GenBank/DDBJ whole genome shotgun (WGS) entry which is preliminary data.</text>
</comment>
<organism evidence="4 5">
    <name type="scientific">Sunxiuqinia elliptica</name>
    <dbReference type="NCBI Taxonomy" id="655355"/>
    <lineage>
        <taxon>Bacteria</taxon>
        <taxon>Pseudomonadati</taxon>
        <taxon>Bacteroidota</taxon>
        <taxon>Bacteroidia</taxon>
        <taxon>Marinilabiliales</taxon>
        <taxon>Prolixibacteraceae</taxon>
        <taxon>Sunxiuqinia</taxon>
    </lineage>
</organism>
<dbReference type="RefSeq" id="WP_133463144.1">
    <property type="nucleotide sequence ID" value="NZ_SNWI01000001.1"/>
</dbReference>
<feature type="domain" description="FecR protein" evidence="2">
    <location>
        <begin position="180"/>
        <end position="273"/>
    </location>
</feature>
<proteinExistence type="predicted"/>
<name>A0A4R6HAJ6_9BACT</name>
<dbReference type="Gene3D" id="3.55.50.30">
    <property type="match status" value="1"/>
</dbReference>
<dbReference type="Pfam" id="PF16344">
    <property type="entry name" value="FecR_C"/>
    <property type="match status" value="1"/>
</dbReference>
<gene>
    <name evidence="4" type="ORF">DET52_101373</name>
</gene>
<evidence type="ECO:0000259" key="2">
    <source>
        <dbReference type="Pfam" id="PF04773"/>
    </source>
</evidence>
<keyword evidence="1" id="KW-0472">Membrane</keyword>
<dbReference type="PANTHER" id="PTHR30273">
    <property type="entry name" value="PERIPLASMIC SIGNAL SENSOR AND SIGMA FACTOR ACTIVATOR FECR-RELATED"/>
    <property type="match status" value="1"/>
</dbReference>
<evidence type="ECO:0000313" key="4">
    <source>
        <dbReference type="EMBL" id="TDO05017.1"/>
    </source>
</evidence>
<dbReference type="InterPro" id="IPR032508">
    <property type="entry name" value="FecR_C"/>
</dbReference>